<evidence type="ECO:0000313" key="1">
    <source>
        <dbReference type="EMBL" id="GAA3398925.1"/>
    </source>
</evidence>
<accession>A0ABP6TDC2</accession>
<protein>
    <submittedName>
        <fullName evidence="1">Uncharacterized protein</fullName>
    </submittedName>
</protein>
<name>A0ABP6TDC2_9ACTN</name>
<proteinExistence type="predicted"/>
<sequence length="80" mass="8709">MQRVASYVPPVWPGTSIVHLTSPLMISASPQSKRSRWELLSRRSRTHAGRVLLDPAPTNAEVAATLEALVELAQALPPAR</sequence>
<dbReference type="Proteomes" id="UP001501676">
    <property type="component" value="Unassembled WGS sequence"/>
</dbReference>
<keyword evidence="2" id="KW-1185">Reference proteome</keyword>
<organism evidence="1 2">
    <name type="scientific">Cryptosporangium minutisporangium</name>
    <dbReference type="NCBI Taxonomy" id="113569"/>
    <lineage>
        <taxon>Bacteria</taxon>
        <taxon>Bacillati</taxon>
        <taxon>Actinomycetota</taxon>
        <taxon>Actinomycetes</taxon>
        <taxon>Cryptosporangiales</taxon>
        <taxon>Cryptosporangiaceae</taxon>
        <taxon>Cryptosporangium</taxon>
    </lineage>
</organism>
<comment type="caution">
    <text evidence="1">The sequence shown here is derived from an EMBL/GenBank/DDBJ whole genome shotgun (WGS) entry which is preliminary data.</text>
</comment>
<evidence type="ECO:0000313" key="2">
    <source>
        <dbReference type="Proteomes" id="UP001501676"/>
    </source>
</evidence>
<dbReference type="EMBL" id="BAAAYN010000104">
    <property type="protein sequence ID" value="GAA3398925.1"/>
    <property type="molecule type" value="Genomic_DNA"/>
</dbReference>
<gene>
    <name evidence="1" type="ORF">GCM10020369_83600</name>
</gene>
<dbReference type="RefSeq" id="WP_345733915.1">
    <property type="nucleotide sequence ID" value="NZ_BAAAYN010000104.1"/>
</dbReference>
<reference evidence="2" key="1">
    <citation type="journal article" date="2019" name="Int. J. Syst. Evol. Microbiol.">
        <title>The Global Catalogue of Microorganisms (GCM) 10K type strain sequencing project: providing services to taxonomists for standard genome sequencing and annotation.</title>
        <authorList>
            <consortium name="The Broad Institute Genomics Platform"/>
            <consortium name="The Broad Institute Genome Sequencing Center for Infectious Disease"/>
            <person name="Wu L."/>
            <person name="Ma J."/>
        </authorList>
    </citation>
    <scope>NUCLEOTIDE SEQUENCE [LARGE SCALE GENOMIC DNA]</scope>
    <source>
        <strain evidence="2">JCM 9458</strain>
    </source>
</reference>